<dbReference type="Pfam" id="PF09697">
    <property type="entry name" value="Porph_ging"/>
    <property type="match status" value="1"/>
</dbReference>
<dbReference type="Proteomes" id="UP000199242">
    <property type="component" value="Unassembled WGS sequence"/>
</dbReference>
<feature type="signal peptide" evidence="1">
    <location>
        <begin position="1"/>
        <end position="21"/>
    </location>
</feature>
<name>A0ABY0QU48_9FLAO</name>
<dbReference type="InterPro" id="IPR005901">
    <property type="entry name" value="GLPGLI"/>
</dbReference>
<feature type="chain" id="PRO_5046092242" evidence="1">
    <location>
        <begin position="22"/>
        <end position="290"/>
    </location>
</feature>
<proteinExistence type="predicted"/>
<reference evidence="2 3" key="1">
    <citation type="submission" date="2016-10" db="EMBL/GenBank/DDBJ databases">
        <authorList>
            <person name="Varghese N."/>
            <person name="Submissions S."/>
        </authorList>
    </citation>
    <scope>NUCLEOTIDE SEQUENCE [LARGE SCALE GENOMIC DNA]</scope>
    <source>
        <strain evidence="2 3">CGMCC 1.10941</strain>
    </source>
</reference>
<dbReference type="EMBL" id="FNHD01000008">
    <property type="protein sequence ID" value="SDL91284.1"/>
    <property type="molecule type" value="Genomic_DNA"/>
</dbReference>
<evidence type="ECO:0000313" key="3">
    <source>
        <dbReference type="Proteomes" id="UP000199242"/>
    </source>
</evidence>
<organism evidence="2 3">
    <name type="scientific">Chryseobacterium taihuense</name>
    <dbReference type="NCBI Taxonomy" id="1141221"/>
    <lineage>
        <taxon>Bacteria</taxon>
        <taxon>Pseudomonadati</taxon>
        <taxon>Bacteroidota</taxon>
        <taxon>Flavobacteriia</taxon>
        <taxon>Flavobacteriales</taxon>
        <taxon>Weeksellaceae</taxon>
        <taxon>Chryseobacterium group</taxon>
        <taxon>Chryseobacterium</taxon>
    </lineage>
</organism>
<keyword evidence="3" id="KW-1185">Reference proteome</keyword>
<dbReference type="NCBIfam" id="TIGR01200">
    <property type="entry name" value="GLPGLI"/>
    <property type="match status" value="1"/>
</dbReference>
<protein>
    <submittedName>
        <fullName evidence="2">GLPGLI family protein</fullName>
    </submittedName>
</protein>
<accession>A0ABY0QU48</accession>
<sequence length="290" mass="33864">MKKMIKTICFFLLLLTATNFGFGQSNQFIYEYRFKSDSLHRDQSDKENMVLQISPHGSRFYSQVKAVYDSVVQATFKKAVFSRGNHHDFTKLKMANVKLEVVKKYPDYESTLKTSIGNTRLALRNEKKLNWKISNEKDQILGYTVQKATTFWRGRSWIAWFTQEIPLQDGPYEFSGLPGLILRIEDSKADHSFTLVAIRKNSAENKADLFINDKEIEVTEEKFRKFWTDYKKDPVKDMRQIINSPAGNIVATITFDGKTYSNDELLKASEKRAREEIEKNNNFIELDLYR</sequence>
<evidence type="ECO:0000256" key="1">
    <source>
        <dbReference type="SAM" id="SignalP"/>
    </source>
</evidence>
<gene>
    <name evidence="2" type="ORF">SAMN05216273_108133</name>
</gene>
<evidence type="ECO:0000313" key="2">
    <source>
        <dbReference type="EMBL" id="SDL91284.1"/>
    </source>
</evidence>
<comment type="caution">
    <text evidence="2">The sequence shown here is derived from an EMBL/GenBank/DDBJ whole genome shotgun (WGS) entry which is preliminary data.</text>
</comment>
<keyword evidence="1" id="KW-0732">Signal</keyword>